<reference evidence="1 2" key="1">
    <citation type="submission" date="2019-03" db="EMBL/GenBank/DDBJ databases">
        <title>Genomic Encyclopedia of Type Strains, Phase IV (KMG-IV): sequencing the most valuable type-strain genomes for metagenomic binning, comparative biology and taxonomic classification.</title>
        <authorList>
            <person name="Goeker M."/>
        </authorList>
    </citation>
    <scope>NUCLEOTIDE SEQUENCE [LARGE SCALE GENOMIC DNA]</scope>
    <source>
        <strain evidence="1 2">DSM 29489</strain>
    </source>
</reference>
<evidence type="ECO:0000313" key="2">
    <source>
        <dbReference type="Proteomes" id="UP000295726"/>
    </source>
</evidence>
<protein>
    <submittedName>
        <fullName evidence="1">Uncharacterized protein</fullName>
    </submittedName>
</protein>
<dbReference type="AlphaFoldDB" id="A0A4R3K3P3"/>
<name>A0A4R3K3P3_9FIRM</name>
<dbReference type="EMBL" id="SLZZ01000018">
    <property type="protein sequence ID" value="TCS77277.1"/>
    <property type="molecule type" value="Genomic_DNA"/>
</dbReference>
<dbReference type="RefSeq" id="WP_132382248.1">
    <property type="nucleotide sequence ID" value="NZ_DAITGU010000070.1"/>
</dbReference>
<proteinExistence type="predicted"/>
<keyword evidence="2" id="KW-1185">Reference proteome</keyword>
<comment type="caution">
    <text evidence="1">The sequence shown here is derived from an EMBL/GenBank/DDBJ whole genome shotgun (WGS) entry which is preliminary data.</text>
</comment>
<dbReference type="Proteomes" id="UP000295726">
    <property type="component" value="Unassembled WGS sequence"/>
</dbReference>
<sequence>MDTYYSIFPEERNSFSKEIEAMYFGNNFFERNLVALEPLINEDTAITSKNILMVNDIITSCCKSKMEMICHNPNTDSAELKKKFLEILVYICQIKTDIL</sequence>
<evidence type="ECO:0000313" key="1">
    <source>
        <dbReference type="EMBL" id="TCS77277.1"/>
    </source>
</evidence>
<organism evidence="1 2">
    <name type="scientific">Muricomes intestini</name>
    <dbReference type="NCBI Taxonomy" id="1796634"/>
    <lineage>
        <taxon>Bacteria</taxon>
        <taxon>Bacillati</taxon>
        <taxon>Bacillota</taxon>
        <taxon>Clostridia</taxon>
        <taxon>Lachnospirales</taxon>
        <taxon>Lachnospiraceae</taxon>
        <taxon>Muricomes</taxon>
    </lineage>
</organism>
<accession>A0A4R3K3P3</accession>
<dbReference type="OrthoDB" id="5366068at2"/>
<gene>
    <name evidence="1" type="ORF">EDD59_1184</name>
</gene>